<accession>A0A0A2H501</accession>
<feature type="domain" description="O-antigen ligase-related" evidence="6">
    <location>
        <begin position="246"/>
        <end position="385"/>
    </location>
</feature>
<feature type="transmembrane region" description="Helical" evidence="5">
    <location>
        <begin position="32"/>
        <end position="49"/>
    </location>
</feature>
<name>A0A0A2H501_9FLAO</name>
<comment type="caution">
    <text evidence="7">The sequence shown here is derived from an EMBL/GenBank/DDBJ whole genome shotgun (WGS) entry which is preliminary data.</text>
</comment>
<feature type="transmembrane region" description="Helical" evidence="5">
    <location>
        <begin position="402"/>
        <end position="417"/>
    </location>
</feature>
<evidence type="ECO:0000256" key="5">
    <source>
        <dbReference type="SAM" id="Phobius"/>
    </source>
</evidence>
<feature type="transmembrane region" description="Helical" evidence="5">
    <location>
        <begin position="80"/>
        <end position="98"/>
    </location>
</feature>
<keyword evidence="4 5" id="KW-0472">Membrane</keyword>
<dbReference type="PANTHER" id="PTHR37422">
    <property type="entry name" value="TEICHURONIC ACID BIOSYNTHESIS PROTEIN TUAE"/>
    <property type="match status" value="1"/>
</dbReference>
<evidence type="ECO:0000256" key="3">
    <source>
        <dbReference type="ARBA" id="ARBA00022989"/>
    </source>
</evidence>
<dbReference type="KEGG" id="ddo:I597_1535"/>
<dbReference type="AlphaFoldDB" id="A0A0A2H501"/>
<dbReference type="Pfam" id="PF04932">
    <property type="entry name" value="Wzy_C"/>
    <property type="match status" value="1"/>
</dbReference>
<dbReference type="PATRIC" id="fig|1300343.5.peg.1544"/>
<dbReference type="RefSeq" id="WP_035328076.1">
    <property type="nucleotide sequence ID" value="NZ_CP015125.1"/>
</dbReference>
<dbReference type="GO" id="GO:0016020">
    <property type="term" value="C:membrane"/>
    <property type="evidence" value="ECO:0007669"/>
    <property type="project" value="UniProtKB-SubCell"/>
</dbReference>
<dbReference type="Proteomes" id="UP000030140">
    <property type="component" value="Unassembled WGS sequence"/>
</dbReference>
<keyword evidence="3 5" id="KW-1133">Transmembrane helix</keyword>
<keyword evidence="8" id="KW-1185">Reference proteome</keyword>
<protein>
    <submittedName>
        <fullName evidence="7">Membrane protein</fullName>
    </submittedName>
</protein>
<comment type="subcellular location">
    <subcellularLocation>
        <location evidence="1">Membrane</location>
        <topology evidence="1">Multi-pass membrane protein</topology>
    </subcellularLocation>
</comment>
<dbReference type="InterPro" id="IPR051533">
    <property type="entry name" value="WaaL-like"/>
</dbReference>
<keyword evidence="2 5" id="KW-0812">Transmembrane</keyword>
<dbReference type="PANTHER" id="PTHR37422:SF13">
    <property type="entry name" value="LIPOPOLYSACCHARIDE BIOSYNTHESIS PROTEIN PA4999-RELATED"/>
    <property type="match status" value="1"/>
</dbReference>
<dbReference type="InterPro" id="IPR007016">
    <property type="entry name" value="O-antigen_ligase-rel_domated"/>
</dbReference>
<dbReference type="EMBL" id="JSAQ01000001">
    <property type="protein sequence ID" value="KGO07715.1"/>
    <property type="molecule type" value="Genomic_DNA"/>
</dbReference>
<feature type="transmembrane region" description="Helical" evidence="5">
    <location>
        <begin position="423"/>
        <end position="439"/>
    </location>
</feature>
<organism evidence="7 8">
    <name type="scientific">Dokdonia donghaensis DSW-1</name>
    <dbReference type="NCBI Taxonomy" id="1300343"/>
    <lineage>
        <taxon>Bacteria</taxon>
        <taxon>Pseudomonadati</taxon>
        <taxon>Bacteroidota</taxon>
        <taxon>Flavobacteriia</taxon>
        <taxon>Flavobacteriales</taxon>
        <taxon>Flavobacteriaceae</taxon>
        <taxon>Dokdonia</taxon>
    </lineage>
</organism>
<dbReference type="OrthoDB" id="1118890at2"/>
<evidence type="ECO:0000313" key="7">
    <source>
        <dbReference type="EMBL" id="KGO07715.1"/>
    </source>
</evidence>
<evidence type="ECO:0000256" key="1">
    <source>
        <dbReference type="ARBA" id="ARBA00004141"/>
    </source>
</evidence>
<feature type="transmembrane region" description="Helical" evidence="5">
    <location>
        <begin position="254"/>
        <end position="272"/>
    </location>
</feature>
<evidence type="ECO:0000259" key="6">
    <source>
        <dbReference type="Pfam" id="PF04932"/>
    </source>
</evidence>
<feature type="transmembrane region" description="Helical" evidence="5">
    <location>
        <begin position="163"/>
        <end position="182"/>
    </location>
</feature>
<feature type="transmembrane region" description="Helical" evidence="5">
    <location>
        <begin position="6"/>
        <end position="25"/>
    </location>
</feature>
<feature type="transmembrane region" description="Helical" evidence="5">
    <location>
        <begin position="377"/>
        <end position="395"/>
    </location>
</feature>
<feature type="transmembrane region" description="Helical" evidence="5">
    <location>
        <begin position="230"/>
        <end position="248"/>
    </location>
</feature>
<evidence type="ECO:0000256" key="4">
    <source>
        <dbReference type="ARBA" id="ARBA00023136"/>
    </source>
</evidence>
<sequence>MNLSKQHWYIISLLVHVLIGAVIFFQKSFSTVYFLISIAFFLFHILKTGNKNNEALMAAAYMTGAEVFFRMTQAVRIYEAGKYTVIAFMLIGLFLSGTSRKSGIYWFYIFLLFPSILVTAINLKIGSDVRNAVFFNLSGPLCLGLSALYCIDRRLTYKQLSYLAKWLLLPIIAMALYITLGTPDLRESLNSTGANYSATGGFGPNQVSTMLGLGMFAALVQLVVHSKNKLLLFTHLFIIGFLLYKGIITFSRGGVLTGLIISAVFLIVYFAGAKAVARRRMFTYLILLSIVLGVASVYSSFQTNGLINKRYTNRDAAGRLKSDITTGRAELLESEISAFYENPLVGVGVGKIKEYREETTGLSAASHNEMSRLLSEHGILGLVILGILIIYPLVYRSKNRRNYLFFSALLFWFLTINHSSMRIAAPGFIYALCLLNIVNENKKTPVRRQRALR</sequence>
<evidence type="ECO:0000256" key="2">
    <source>
        <dbReference type="ARBA" id="ARBA00022692"/>
    </source>
</evidence>
<gene>
    <name evidence="7" type="ORF">NV36_13270</name>
</gene>
<feature type="transmembrane region" description="Helical" evidence="5">
    <location>
        <begin position="105"/>
        <end position="126"/>
    </location>
</feature>
<feature type="transmembrane region" description="Helical" evidence="5">
    <location>
        <begin position="284"/>
        <end position="301"/>
    </location>
</feature>
<reference evidence="7 8" key="1">
    <citation type="submission" date="2014-10" db="EMBL/GenBank/DDBJ databases">
        <title>Draft genome sequence of the proteorhodopsin-containing marine bacterium Dokdonia donghaensis.</title>
        <authorList>
            <person name="Gomez-Consarnau L."/>
            <person name="Gonzalez J.M."/>
            <person name="Riedel T."/>
            <person name="Jaenicke S."/>
            <person name="Wagner-Doebler I."/>
            <person name="Fuhrman J.A."/>
        </authorList>
    </citation>
    <scope>NUCLEOTIDE SEQUENCE [LARGE SCALE GENOMIC DNA]</scope>
    <source>
        <strain evidence="7 8">DSW-1</strain>
    </source>
</reference>
<proteinExistence type="predicted"/>
<feature type="transmembrane region" description="Helical" evidence="5">
    <location>
        <begin position="202"/>
        <end position="223"/>
    </location>
</feature>
<evidence type="ECO:0000313" key="8">
    <source>
        <dbReference type="Proteomes" id="UP000030140"/>
    </source>
</evidence>